<keyword evidence="8 30" id="KW-0812">Transmembrane</keyword>
<dbReference type="GO" id="GO:0005516">
    <property type="term" value="F:calmodulin binding"/>
    <property type="evidence" value="ECO:0007669"/>
    <property type="project" value="UniProtKB-KW"/>
</dbReference>
<feature type="region of interest" description="Disordered" evidence="29">
    <location>
        <begin position="3851"/>
        <end position="3887"/>
    </location>
</feature>
<dbReference type="InterPro" id="IPR043136">
    <property type="entry name" value="B30.2/SPRY_sf"/>
</dbReference>
<evidence type="ECO:0000256" key="26">
    <source>
        <dbReference type="ARBA" id="ARBA00033030"/>
    </source>
</evidence>
<sequence>MGDGGEGEDEVQFLRTEDDVVLQCSATVLKEQLKLCLAAEGFGNRLCFLEPTSNAQNVPPDLAICCFILEQSLSVRALQEMLANTVEAGVEALNLDKWSSQGGGHRTLLYGHAILLRHAHSGMYLSCLTTSRSMTDKLAFDVGLQEDATGEACWWTMHPASKQRSEGEKVRVGDDLILVSVSSERYLHLSTASGDLQVDASFMQTLWNMNPISSGCEEGSVTGGHVLRLFHGHMDECLTISPADSDDQRRLVHYEGGAVCTHARSLWRLEPLRISWSGSHLRWGQPLRIRHVTTGRYLALTEDQGLVVVDASKAHTKATSFCFRISKEKLDVAPKRDVEGMGPPEIKYGESLCFVQHVASGLWLTYAAPDTKALRLGVLKKKAMLHQEGHMDDALSLTRCQQEESQAARMIYSTAGLYNQFIKGLDSFSGKPRGSGPPVGTALPIEGVILSLQDLIGYFEPPSEELQHEEKQTKLRSLRNRQSLFQEEGMLSLVLNCIDRLNVYSTAAHFAEFAGEEAAESWKEIVNLLYELLASLIRGNRTNCALFSTNLDWLVSKLDRLEASSGILEVLYCVLIESPEVLNIIQENHIKSIISLLDKHGRNHKVLDVLCSLCVCNGVAVRSNQDLITENLLPGRELLLQTNLINYVTSIRPNIFVGRAEGSTQYGKWYFEVMVDEVTPFLTAQATHLRVGWALTEGYSPYPGGGEGWGGNGVGDDLYSYGFDGLHLWTGHVARLVTYPGQHLLAPEDVVSCCLDLSVPSISFRINGCPVQGVFEAFNLDGLFFPVVSFSAGVKVRFLLGGRHGEFKFLPPPGYAPCHEAVLPRERLHLEPIKEYRREGPRGPHLVGPSRCLSHTDFVPCPVDTVQIVLPPHLERIREKLAENIHELWALTRIEQGWTYGPVRDDNKRLHPCLVDFHSLPEPERNYNLQMSGETLKTLLALGCHVGMADEKAEDNLKKTKLPKTYMMSNGYKPAPLDLSHVRLTPAQTTLVDRLAENGHNVWARDRVAQGWSYSAVQDIPARRNPRLVPYRLLDEATKRSNRDSLCQAVRTLLGYGYNIEPPDQEPSLMDSQSRWDRVRIFRAEKSYVVQNGRWYFEFEAVTTGEMRVGWARPELRPDTELGADELAYVFNGHRGQRWHLGSEPFGRPWQSGDVVGCMIDLTENTIIFTLNGEILMSDSGSETAFRDIEIGDGFLPVCSLGPGQVGHLNLGQDVSSLRFFAICGLQEGFEPFAINMQRPVTTWFSKSLPQFEAVPLEHPHYEVARVDGTVDTPPCLRLTHRTWGSQNSLVEMLFLRLSLPVQFHHHFRCTAGATPLASPGLQPPAEDEARAAEPDTDYENLCRSAGRWGEAEGGKEGTAKEGAPGSTPQAGVEAQPVRAENEKDATTEKNKKRGFLFKAKKATMMTQPPATPTLPRLPREVVPADDRDDPEIILNTTTYYYSVRVFAGQEPSCVWVGWVTPDYHQHDMNFDLSKVRAVTVTMGDEQGNVHSSLKCSNCYMVWGGDFVSPGQQGRISHTDLVIGCLVDLATGLMTFTANGKESNTFFQVEPNTKLFPAVFVLPTHQNVIQFELGKQKNIMPLSAAMFLSERKNPAPQCPPRLEMQMLMPISWSRMPNHFLQVETRRAGERLGWAVECQEPLIMMALHIPEENRCMDILELSERLNLQRFHSHTLRLYRAVCALGNNRVAHALCSHVDQAQLLHALEDAHLPGPLRAGYYDLLISIHLESACRSRRSMLSEYIVPLTPETRTIVMGVFGDEDVKQILKMIEPEVFTEEEEEEEEEEEGEEEEDEEEKEEDEEEEAQEKEDEEKEEEETPEGEKEGLEDGLLQMKLPESVKLQMCHLLEYFCDQELQHRVESLAAFAECYVDKLQSNQRDRYNLLMRAFTMSAAETARRTREFRSPPQEQINMLVHFKDGMEVEENPLPEEIQQDLLDFHQDLLAHCGIQLEGEEEEPEEEATLGSRLMSLLEKVRLVKKTEEKPEEDQPAEESKPESLQELVSHTVVRWAQEDFVQSPELVRAMFSLLHRQYDGLGELLRALPRAYSISPSSMEDTMSLLECLGQIRSLLIVQMGPQEENLMIQSIGNIMNNKVFYQHPNLMRALGMHETVMEVMVNVLGGGESKEIRFPKMVTSCCRFLCYFCRISRQNQRSMFDHLSYLLENSGIGLGMQGSTPLDVAAASVIDNNELALALQEQDLEKVVSYLAGCGLQSCPMLLAKGYPDIGWNPCGGERYLDFLRFAVFVNGESVEENANVVVRLLIRKPECFGPALRGEGGSGLLAAIEEAIRISEDPARDGPGVRRDRRREHFGEEPPEENRVHLGHAIMSFYAALIDLLGRCAPEMHLIQAGKGEALRIRAILRSLVPLDDLVGIISLPLQIPTLGKDGALVQPKMSASFVPDHKASMVLFLDRVYGIENQDFLLHVLDVGFLPDMRAAASLDTAAFSTTEMALALNRYLCLAVLPLITKCAPLFAGTEHRAIMVDSMLHTIYRLSRGRSLTKAQRDVIEDCLMALCRYIRPSMLQHLLRRLVFDVPILNEFAKMPLKLLTNHYERCWKYYCLPTGWANFGITSEEELHLTRKLFWGIFDSLAHKKYDQELYRIAMPCLCAIAGALPPDYVDASYSSKAEKKATVDAEGNFDPRPVETLNVIIPEKLDSFINKFAEYTHEKWAFDKIQNNWSYGENVDEELKTHPMLRPYKTFSEKDKEIYRWPIKESLKAMIAWEWTVEKAREGEEEKTEKKKTRKISQSAQTYDPREGYNPQPPDLSGVTLSRELQAMAEQLAENYHNTWGRKKKQELEAKGGGTHPLLVPYDTLTAKEKARDREKAQELLKFLQMNGYAVTRGLKDMELDSSSIEKRFAFGFLQQLLRWMDISQEFIAHLEAVVSSGRVEKSPHEQEIKFFAKILLPLINQYFTNHCLYFLSTPAKVLGSGGHASNKEKEMITSLFCKLAALVRHRVSLFGTDAPAVVNCLHILARSLDARTVMKSGPEIVKAGLRSFFESASEDIEKMVENLRLGKVSQARTQVKGVGQNLTYTTVALLPVITTLFQHIAQHQFGDDVILDDVQVSCYRMLCSIYSLGTTRNSYVEKLRPALGECLACLAAAMPVAFLEPQLNAYNACSVYTTKSPRERAILGLPNSVEEMCPDIPVLERLMADIRGLAESGARYTEMPHVIEITLPMLCSYLPRWWEHGPEVPPPALPAGVPPPCTAVTSDHLNSLLGNILRIIVNNLGIDEASWMKRLAVFAQPIVSRAHPELLHTHFIPTIGRLRKRAGKVVAEEEQLRLEAKAEAEEGELLVRDEFSVLCRDLYALYPLLIRYVDNNRAHWLTEPDPNAEELFRMVGEIFIYWSKSHNFKREEQNFVVQNEINNMSFLTADNKSKMAKAGDVQSGGSDQERTKKKRRGDRYSVQTSLIVATLKKMLPIGLNMCAPTDQDLIALAKTRYALKDTDEEVREFLQNNLHLQGKVEGSPSLRWQMALYREVPGREEDTDDPEKIVRRVQEVSAVLYHLELVEHPYKSKKAVWHKLLSKQRRRAVVACFRMTPLYNLPTHRACNMFLESYKSTWILTEDHSFEDRMIDDLSKAGEQEEEEEEVEEKKPDPLHQLVLHFSRTALTEKRKEALPDCTDLGLPTGNVVNGMIARQMVDMLVESSSNVEMILKFFDMFLKLKDIVGSEAFQDYVTDPRGLISKKDFQKAMDSQKQFTGPEIQFLLSCSEADENEMINCEEFANRFQEPAREIGFNVAVLLTNLSEHVPHDPRLRNFLELAESILEYFRPYLGRIEIMGASRRIERIYFEISETNRTQWEMPQVKESKRQFIFDVVNEGGESEKMELFVSFCEDTIFEMQIAAQISEPEGEPEEDDDEGAAEAGADGAEEGAAGSEGAAGPAAAGAAASGAAGAGAAAGALRLLWGSLFGGGLVEGAKKVTVTELLAGMPDPTGDEVHGEQPAGPGGDADGEGEGEGAGDAAEGAGDEEAAVHEAGPGGADRAVAVSDGGLFRSEGVPGGLGDMGDTTPAEPPTPEGSPILKRKLGVGGEEEELPPEPEPEPEPEKADAENGEKEEAPEPPPEPPQKTAPPPPPPKKEEAGGGGLEFWGELEVQRVKFLNYLSRNFYTLRFLALFLAFAINFILLFYKVSDSPPGEEDMEGSAAGDLAGAGSGGGSGWGSGVGEEAEEDEDENMVYYFLEESTGYMEPALRCLSLLHTLVAFLCIIGYNCLKVPLVIFKREKELARKLEFDGLYITEQPEDDDVKGQWDRLVLNTPSFPSNYWDKFVKRKVLDKHGDIYGRERIAELLGMDLATLEITAHNERKPEPPPGLLTWIMSIDVKYQIWKFGVIFTDNSFLYLGWYMVMSLLGHYNNFFFAAHLLDIAMGVKTLRTILSSVTHNGKQLMMTVGLLAVVVYLYTVVAFNFFRKFYNKSEDEDEPDMKCDDMMTCYLFHMYVGVRAGGGIGDEIEDPAGDEYELYRVVFDITFFFFVIVILLAIIQGLIIDAFGELRDQQEQVKEDMETKCFICGIGSDYFDTTPHGFETHTLEEHNLANYMFFLMYLINKDETEHTGQESYVWKMYQERCWDFFPAGDCFRKQYEDQLS</sequence>
<evidence type="ECO:0000256" key="18">
    <source>
        <dbReference type="ARBA" id="ARBA00023065"/>
    </source>
</evidence>
<dbReference type="GO" id="GO:0030018">
    <property type="term" value="C:Z disc"/>
    <property type="evidence" value="ECO:0007669"/>
    <property type="project" value="TreeGrafter"/>
</dbReference>
<feature type="compositionally biased region" description="Low complexity" evidence="29">
    <location>
        <begin position="3866"/>
        <end position="3887"/>
    </location>
</feature>
<evidence type="ECO:0000256" key="19">
    <source>
        <dbReference type="ARBA" id="ARBA00023136"/>
    </source>
</evidence>
<dbReference type="SUPFAM" id="SSF100909">
    <property type="entry name" value="IP3 receptor type 1 binding core, domain 2"/>
    <property type="match status" value="2"/>
</dbReference>
<feature type="compositionally biased region" description="Gly residues" evidence="29">
    <location>
        <begin position="4153"/>
        <end position="4167"/>
    </location>
</feature>
<keyword evidence="17 30" id="KW-1133">Transmembrane helix</keyword>
<dbReference type="InterPro" id="IPR048581">
    <property type="entry name" value="RYDR_Jsol"/>
</dbReference>
<evidence type="ECO:0000313" key="33">
    <source>
        <dbReference type="Proteomes" id="UP000694851"/>
    </source>
</evidence>
<keyword evidence="19 30" id="KW-0472">Membrane</keyword>
<dbReference type="CDD" id="cd12879">
    <property type="entry name" value="SPRY3_RyR"/>
    <property type="match status" value="1"/>
</dbReference>
<evidence type="ECO:0000259" key="31">
    <source>
        <dbReference type="PROSITE" id="PS50188"/>
    </source>
</evidence>
<dbReference type="Gene3D" id="6.20.350.10">
    <property type="match status" value="1"/>
</dbReference>
<dbReference type="CDD" id="cd12877">
    <property type="entry name" value="SPRY1_RyR"/>
    <property type="match status" value="1"/>
</dbReference>
<dbReference type="FunFam" id="2.60.120.920:FF:000019">
    <property type="entry name" value="Ryanodine receptor 1 (skeletal)"/>
    <property type="match status" value="1"/>
</dbReference>
<feature type="domain" description="MIR" evidence="32">
    <location>
        <begin position="167"/>
        <end position="212"/>
    </location>
</feature>
<feature type="compositionally biased region" description="Acidic residues" evidence="29">
    <location>
        <begin position="4034"/>
        <end position="4047"/>
    </location>
</feature>
<keyword evidence="6" id="KW-0109">Calcium transport</keyword>
<dbReference type="GO" id="GO:0033017">
    <property type="term" value="C:sarcoplasmic reticulum membrane"/>
    <property type="evidence" value="ECO:0007669"/>
    <property type="project" value="UniProtKB-SubCell"/>
</dbReference>
<accession>A0A8B7TD36</accession>
<dbReference type="FunFam" id="1.10.490.160:FF:000008">
    <property type="match status" value="1"/>
</dbReference>
<dbReference type="InterPro" id="IPR036300">
    <property type="entry name" value="MIR_dom_sf"/>
</dbReference>
<evidence type="ECO:0000256" key="11">
    <source>
        <dbReference type="ARBA" id="ARBA00022741"/>
    </source>
</evidence>
<dbReference type="Gene3D" id="1.25.10.30">
    <property type="entry name" value="IP3 receptor type 1 binding core, RIH domain"/>
    <property type="match status" value="1"/>
</dbReference>
<evidence type="ECO:0000256" key="20">
    <source>
        <dbReference type="ARBA" id="ARBA00023170"/>
    </source>
</evidence>
<dbReference type="GO" id="GO:0042383">
    <property type="term" value="C:sarcolemma"/>
    <property type="evidence" value="ECO:0007669"/>
    <property type="project" value="TreeGrafter"/>
</dbReference>
<dbReference type="Gene3D" id="1.10.490.160">
    <property type="match status" value="2"/>
</dbReference>
<reference evidence="34" key="1">
    <citation type="submission" date="2025-08" db="UniProtKB">
        <authorList>
            <consortium name="RefSeq"/>
        </authorList>
    </citation>
    <scope>IDENTIFICATION</scope>
    <source>
        <tissue evidence="34">Muscle</tissue>
    </source>
</reference>
<comment type="subunit">
    <text evidence="28">Homotetramer. Can also form heterotetramers with RYR2. Identified in a complex composed of RYR1, PDE4D, PKA, FKBP1A and protein phosphatase 1 (PP1). Repeated very high-level exercise decreases interaction with PDE4D and protein phosphatase 1 (PP1). Interacts with CALM; CALM with bound calcium inhibits the RYR1 channel activity. Interacts with S100A1. Interacts with FKBP1A; this stabilizes the closed conformation of the channel. Interacts with CACNA1S; interaction with CACNA1S is important for activation of the RYR1 channel. Interacts with CACNB1. Interacts with TRDN and ASPH; these interactions stimulate RYR1 channel activity. Interacts with SELENON. Interacts with scorpion calcins (AC P0DPT1; AC P0DM30; AC A0A1L4BJ42; AC P59868; AC P60254; AC B8QG00; AC L0GBR1; AC P60252; AC P60253).</text>
</comment>
<dbReference type="KEGG" id="hai:109395341"/>
<dbReference type="InterPro" id="IPR016093">
    <property type="entry name" value="MIR_motif"/>
</dbReference>
<dbReference type="InterPro" id="IPR035910">
    <property type="entry name" value="RyR/IP3R_RIH_dom_sf"/>
</dbReference>
<feature type="domain" description="B30.2/SPRY" evidence="31">
    <location>
        <begin position="589"/>
        <end position="805"/>
    </location>
</feature>
<organism evidence="33 34">
    <name type="scientific">Hipposideros armiger</name>
    <name type="common">Great Himalayan leaf-nosed bat</name>
    <dbReference type="NCBI Taxonomy" id="186990"/>
    <lineage>
        <taxon>Eukaryota</taxon>
        <taxon>Metazoa</taxon>
        <taxon>Chordata</taxon>
        <taxon>Craniata</taxon>
        <taxon>Vertebrata</taxon>
        <taxon>Euteleostomi</taxon>
        <taxon>Mammalia</taxon>
        <taxon>Eutheria</taxon>
        <taxon>Laurasiatheria</taxon>
        <taxon>Chiroptera</taxon>
        <taxon>Yinpterochiroptera</taxon>
        <taxon>Rhinolophoidea</taxon>
        <taxon>Hipposideridae</taxon>
        <taxon>Hipposideros</taxon>
    </lineage>
</organism>
<dbReference type="GO" id="GO:0005524">
    <property type="term" value="F:ATP binding"/>
    <property type="evidence" value="ECO:0007669"/>
    <property type="project" value="UniProtKB-KW"/>
</dbReference>
<evidence type="ECO:0000256" key="22">
    <source>
        <dbReference type="ARBA" id="ARBA00023303"/>
    </source>
</evidence>
<feature type="domain" description="MIR" evidence="32">
    <location>
        <begin position="105"/>
        <end position="160"/>
    </location>
</feature>
<dbReference type="InterPro" id="IPR035762">
    <property type="entry name" value="SPRY3_RyR"/>
</dbReference>
<dbReference type="GO" id="GO:0014808">
    <property type="term" value="P:release of sequestered calcium ion into cytosol by sarcoplasmic reticulum"/>
    <property type="evidence" value="ECO:0007669"/>
    <property type="project" value="TreeGrafter"/>
</dbReference>
<dbReference type="Pfam" id="PF01365">
    <property type="entry name" value="RYDR_ITPR"/>
    <property type="match status" value="2"/>
</dbReference>
<evidence type="ECO:0000256" key="3">
    <source>
        <dbReference type="ARBA" id="ARBA00022448"/>
    </source>
</evidence>
<feature type="domain" description="MIR" evidence="32">
    <location>
        <begin position="278"/>
        <end position="335"/>
    </location>
</feature>
<name>A0A8B7TD36_HIPAR</name>
<feature type="transmembrane region" description="Helical" evidence="30">
    <location>
        <begin position="4470"/>
        <end position="4493"/>
    </location>
</feature>
<dbReference type="InterPro" id="IPR013320">
    <property type="entry name" value="ConA-like_dom_sf"/>
</dbReference>
<proteinExistence type="predicted"/>
<evidence type="ECO:0000313" key="34">
    <source>
        <dbReference type="RefSeq" id="XP_019521798.1"/>
    </source>
</evidence>
<feature type="compositionally biased region" description="Basic and acidic residues" evidence="29">
    <location>
        <begin position="1380"/>
        <end position="1390"/>
    </location>
</feature>
<feature type="domain" description="B30.2/SPRY" evidence="31">
    <location>
        <begin position="1364"/>
        <end position="1578"/>
    </location>
</feature>
<dbReference type="Gene3D" id="2.80.10.50">
    <property type="match status" value="2"/>
</dbReference>
<dbReference type="Pfam" id="PF21119">
    <property type="entry name" value="RYDR_Jsol"/>
    <property type="match status" value="1"/>
</dbReference>
<dbReference type="InterPro" id="IPR035764">
    <property type="entry name" value="SPRY2_RyR"/>
</dbReference>
<dbReference type="FunFam" id="2.80.10.50:FF:000009">
    <property type="entry name" value="Ryanodine receptor 1 (skeletal)"/>
    <property type="match status" value="1"/>
</dbReference>
<evidence type="ECO:0000256" key="23">
    <source>
        <dbReference type="ARBA" id="ARBA00031197"/>
    </source>
</evidence>
<evidence type="ECO:0000256" key="28">
    <source>
        <dbReference type="ARBA" id="ARBA00046784"/>
    </source>
</evidence>
<feature type="region of interest" description="Disordered" evidence="29">
    <location>
        <begin position="2730"/>
        <end position="2761"/>
    </location>
</feature>
<evidence type="ECO:0000256" key="8">
    <source>
        <dbReference type="ARBA" id="ARBA00022692"/>
    </source>
</evidence>
<evidence type="ECO:0000256" key="6">
    <source>
        <dbReference type="ARBA" id="ARBA00022568"/>
    </source>
</evidence>
<dbReference type="RefSeq" id="XP_019521798.1">
    <property type="nucleotide sequence ID" value="XM_019666253.1"/>
</dbReference>
<keyword evidence="33" id="KW-1185">Reference proteome</keyword>
<dbReference type="InterPro" id="IPR009460">
    <property type="entry name" value="Ryanrecept_TM4-6"/>
</dbReference>
<feature type="compositionally biased region" description="Acidic residues" evidence="29">
    <location>
        <begin position="1773"/>
        <end position="1818"/>
    </location>
</feature>
<feature type="region of interest" description="Disordered" evidence="29">
    <location>
        <begin position="1315"/>
        <end position="1391"/>
    </location>
</feature>
<feature type="region of interest" description="Disordered" evidence="29">
    <location>
        <begin position="1406"/>
        <end position="1425"/>
    </location>
</feature>
<dbReference type="SMART" id="SM00449">
    <property type="entry name" value="SPRY"/>
    <property type="match status" value="3"/>
</dbReference>
<evidence type="ECO:0000256" key="1">
    <source>
        <dbReference type="ARBA" id="ARBA00004326"/>
    </source>
</evidence>
<feature type="domain" description="MIR" evidence="32">
    <location>
        <begin position="218"/>
        <end position="272"/>
    </location>
</feature>
<feature type="domain" description="B30.2/SPRY" evidence="31">
    <location>
        <begin position="1021"/>
        <end position="1216"/>
    </location>
</feature>
<keyword evidence="9" id="KW-0479">Metal-binding</keyword>
<feature type="region of interest" description="Disordered" evidence="29">
    <location>
        <begin position="4140"/>
        <end position="4174"/>
    </location>
</feature>
<dbReference type="FunFam" id="2.80.10.50:FF:000006">
    <property type="entry name" value="Ryanodine receptor 2 (Cardiac)"/>
    <property type="match status" value="1"/>
</dbReference>
<dbReference type="SUPFAM" id="SSF49899">
    <property type="entry name" value="Concanavalin A-like lectins/glucanases"/>
    <property type="match status" value="3"/>
</dbReference>
<dbReference type="SUPFAM" id="SSF47473">
    <property type="entry name" value="EF-hand"/>
    <property type="match status" value="1"/>
</dbReference>
<dbReference type="GO" id="GO:0006874">
    <property type="term" value="P:intracellular calcium ion homeostasis"/>
    <property type="evidence" value="ECO:0007669"/>
    <property type="project" value="InterPro"/>
</dbReference>
<evidence type="ECO:0000256" key="10">
    <source>
        <dbReference type="ARBA" id="ARBA00022737"/>
    </source>
</evidence>
<dbReference type="PROSITE" id="PS50919">
    <property type="entry name" value="MIR"/>
    <property type="match status" value="4"/>
</dbReference>
<dbReference type="Gene3D" id="1.10.287.70">
    <property type="match status" value="1"/>
</dbReference>
<dbReference type="PANTHER" id="PTHR46399:SF10">
    <property type="entry name" value="RYANODINE RECEPTOR 1"/>
    <property type="match status" value="1"/>
</dbReference>
<dbReference type="CDD" id="cd12878">
    <property type="entry name" value="SPRY2_RyR"/>
    <property type="match status" value="1"/>
</dbReference>
<evidence type="ECO:0000256" key="4">
    <source>
        <dbReference type="ARBA" id="ARBA00022473"/>
    </source>
</evidence>
<feature type="compositionally biased region" description="Basic and acidic residues" evidence="29">
    <location>
        <begin position="1350"/>
        <end position="1360"/>
    </location>
</feature>
<feature type="region of interest" description="Disordered" evidence="29">
    <location>
        <begin position="2293"/>
        <end position="2315"/>
    </location>
</feature>
<dbReference type="FunFam" id="1.25.10.30:FF:000002">
    <property type="entry name" value="ryanodine receptor isoform X2"/>
    <property type="match status" value="1"/>
</dbReference>
<dbReference type="SMART" id="SM00472">
    <property type="entry name" value="MIR"/>
    <property type="match status" value="4"/>
</dbReference>
<evidence type="ECO:0000256" key="5">
    <source>
        <dbReference type="ARBA" id="ARBA00022553"/>
    </source>
</evidence>
<comment type="function">
    <text evidence="27">Cytosolic calcium-activated calcium channel that mediates the release of Ca(2+) from the sarcoplasmic reticulum into the cytosol and thereby plays a key role in triggering muscle contraction following depolarization of T-tubules. Repeated very high-level exercise increases the open probability of the channel and leads to Ca(2+) leaking into the cytoplasm. Can also mediate the release of Ca(2+) from intracellular stores in neurons, and may thereby promote prolonged Ca(2+) signaling in the brain. Required for normal embryonic development of muscle fibers and skeletal muscle. Required for normal heart morphogenesis, skin development and ossification during embryogenesis.</text>
</comment>
<evidence type="ECO:0000256" key="7">
    <source>
        <dbReference type="ARBA" id="ARBA00022673"/>
    </source>
</evidence>
<feature type="compositionally biased region" description="Low complexity" evidence="29">
    <location>
        <begin position="1406"/>
        <end position="1417"/>
    </location>
</feature>
<evidence type="ECO:0000256" key="13">
    <source>
        <dbReference type="ARBA" id="ARBA00022837"/>
    </source>
</evidence>
<dbReference type="FunFam" id="1.10.287.70:FF:000017">
    <property type="entry name" value="ryanodine receptor isoform X2"/>
    <property type="match status" value="1"/>
</dbReference>
<keyword evidence="11" id="KW-0547">Nucleotide-binding</keyword>
<evidence type="ECO:0000256" key="16">
    <source>
        <dbReference type="ARBA" id="ARBA00022951"/>
    </source>
</evidence>
<evidence type="ECO:0000256" key="24">
    <source>
        <dbReference type="ARBA" id="ARBA00032832"/>
    </source>
</evidence>
<evidence type="ECO:0000256" key="30">
    <source>
        <dbReference type="SAM" id="Phobius"/>
    </source>
</evidence>
<dbReference type="GO" id="GO:0046872">
    <property type="term" value="F:metal ion binding"/>
    <property type="evidence" value="ECO:0007669"/>
    <property type="project" value="UniProtKB-KW"/>
</dbReference>
<dbReference type="Gene3D" id="2.60.120.920">
    <property type="match status" value="3"/>
</dbReference>
<feature type="region of interest" description="Disordered" evidence="29">
    <location>
        <begin position="1770"/>
        <end position="1826"/>
    </location>
</feature>
<evidence type="ECO:0000256" key="17">
    <source>
        <dbReference type="ARBA" id="ARBA00022989"/>
    </source>
</evidence>
<dbReference type="FunFam" id="2.60.120.920:FF:000003">
    <property type="entry name" value="ryanodine receptor isoform X2"/>
    <property type="match status" value="1"/>
</dbReference>
<dbReference type="FunFam" id="2.60.120.920:FF:000002">
    <property type="entry name" value="ryanodine receptor isoform X2"/>
    <property type="match status" value="1"/>
</dbReference>
<gene>
    <name evidence="34" type="primary">LOC109395341</name>
</gene>
<dbReference type="Pfam" id="PF00622">
    <property type="entry name" value="SPRY"/>
    <property type="match status" value="3"/>
</dbReference>
<feature type="region of interest" description="Disordered" evidence="29">
    <location>
        <begin position="3932"/>
        <end position="4088"/>
    </location>
</feature>
<evidence type="ECO:0000256" key="15">
    <source>
        <dbReference type="ARBA" id="ARBA00022860"/>
    </source>
</evidence>
<feature type="transmembrane region" description="Helical" evidence="30">
    <location>
        <begin position="4393"/>
        <end position="4411"/>
    </location>
</feature>
<dbReference type="InterPro" id="IPR003877">
    <property type="entry name" value="SPRY_dom"/>
</dbReference>
<dbReference type="PRINTS" id="PR00795">
    <property type="entry name" value="RYANODINER"/>
</dbReference>
<dbReference type="GO" id="GO:0034704">
    <property type="term" value="C:calcium channel complex"/>
    <property type="evidence" value="ECO:0007669"/>
    <property type="project" value="TreeGrafter"/>
</dbReference>
<dbReference type="GO" id="GO:0005790">
    <property type="term" value="C:smooth endoplasmic reticulum"/>
    <property type="evidence" value="ECO:0007669"/>
    <property type="project" value="TreeGrafter"/>
</dbReference>
<keyword evidence="7" id="KW-0107">Calcium channel</keyword>
<keyword evidence="15" id="KW-0112">Calmodulin-binding</keyword>
<keyword evidence="13" id="KW-0106">Calcium</keyword>
<dbReference type="PANTHER" id="PTHR46399">
    <property type="entry name" value="B30.2/SPRY DOMAIN-CONTAINING PROTEIN"/>
    <property type="match status" value="1"/>
</dbReference>
<dbReference type="InterPro" id="IPR015925">
    <property type="entry name" value="Ryanodine_IP3_receptor"/>
</dbReference>
<keyword evidence="10" id="KW-0677">Repeat</keyword>
<dbReference type="GO" id="GO:0006941">
    <property type="term" value="P:striated muscle contraction"/>
    <property type="evidence" value="ECO:0007669"/>
    <property type="project" value="TreeGrafter"/>
</dbReference>
<feature type="compositionally biased region" description="Basic and acidic residues" evidence="29">
    <location>
        <begin position="4048"/>
        <end position="4062"/>
    </location>
</feature>
<keyword evidence="21" id="KW-1071">Ligand-gated ion channel</keyword>
<keyword evidence="18" id="KW-0406">Ion transport</keyword>
<dbReference type="PROSITE" id="PS50188">
    <property type="entry name" value="B302_SPRY"/>
    <property type="match status" value="3"/>
</dbReference>
<evidence type="ECO:0000256" key="12">
    <source>
        <dbReference type="ARBA" id="ARBA00022799"/>
    </source>
</evidence>
<keyword evidence="4" id="KW-0217">Developmental protein</keyword>
<dbReference type="CDD" id="cd23290">
    <property type="entry name" value="beta-trefoil_MIR_RyR1"/>
    <property type="match status" value="1"/>
</dbReference>
<dbReference type="OrthoDB" id="258495at2759"/>
<dbReference type="Pfam" id="PF02026">
    <property type="entry name" value="RyR"/>
    <property type="match status" value="4"/>
</dbReference>
<dbReference type="InterPro" id="IPR000699">
    <property type="entry name" value="RIH_dom"/>
</dbReference>
<feature type="region of interest" description="Disordered" evidence="29">
    <location>
        <begin position="3381"/>
        <end position="3404"/>
    </location>
</feature>
<dbReference type="InterPro" id="IPR003032">
    <property type="entry name" value="Ryanodine_rcpt"/>
</dbReference>
<keyword evidence="16" id="KW-0703">Sarcoplasmic reticulum</keyword>
<evidence type="ECO:0000256" key="29">
    <source>
        <dbReference type="SAM" id="MobiDB-lite"/>
    </source>
</evidence>
<dbReference type="GO" id="GO:0031000">
    <property type="term" value="P:response to caffeine"/>
    <property type="evidence" value="ECO:0007669"/>
    <property type="project" value="UniProtKB-ARBA"/>
</dbReference>
<dbReference type="SUPFAM" id="SSF82109">
    <property type="entry name" value="MIR domain"/>
    <property type="match status" value="2"/>
</dbReference>
<dbReference type="InterPro" id="IPR005821">
    <property type="entry name" value="Ion_trans_dom"/>
</dbReference>
<feature type="transmembrane region" description="Helical" evidence="30">
    <location>
        <begin position="4112"/>
        <end position="4132"/>
    </location>
</feature>
<dbReference type="InterPro" id="IPR001870">
    <property type="entry name" value="B30.2/SPRY"/>
</dbReference>
<feature type="compositionally biased region" description="Pro residues" evidence="29">
    <location>
        <begin position="4064"/>
        <end position="4079"/>
    </location>
</feature>
<keyword evidence="14" id="KW-0067">ATP-binding</keyword>
<dbReference type="InterPro" id="IPR014821">
    <property type="entry name" value="Ins145_P3_rcpt"/>
</dbReference>
<protein>
    <recommendedName>
        <fullName evidence="2">Ryanodine receptor 1</fullName>
    </recommendedName>
    <alternativeName>
        <fullName evidence="25">Skeletal muscle calcium release channel</fullName>
    </alternativeName>
    <alternativeName>
        <fullName evidence="23">Skeletal muscle ryanodine receptor</fullName>
    </alternativeName>
    <alternativeName>
        <fullName evidence="26">Skeletal muscle-type ryanodine receptor</fullName>
    </alternativeName>
    <alternativeName>
        <fullName evidence="24">Type 1 ryanodine receptor</fullName>
    </alternativeName>
</protein>
<keyword evidence="20 34" id="KW-0675">Receptor</keyword>
<evidence type="ECO:0000259" key="32">
    <source>
        <dbReference type="PROSITE" id="PS50919"/>
    </source>
</evidence>
<dbReference type="InterPro" id="IPR013333">
    <property type="entry name" value="Ryan_recept"/>
</dbReference>
<evidence type="ECO:0000256" key="27">
    <source>
        <dbReference type="ARBA" id="ARBA00045680"/>
    </source>
</evidence>
<comment type="subcellular location">
    <subcellularLocation>
        <location evidence="1">Sarcoplasmic reticulum membrane</location>
        <topology evidence="1">Multi-pass membrane protein</topology>
    </subcellularLocation>
</comment>
<dbReference type="Pfam" id="PF00520">
    <property type="entry name" value="Ion_trans"/>
    <property type="match status" value="1"/>
</dbReference>
<dbReference type="GeneID" id="109395341"/>
<dbReference type="Pfam" id="PF02815">
    <property type="entry name" value="MIR"/>
    <property type="match status" value="1"/>
</dbReference>
<dbReference type="FunFam" id="1.10.490.160:FF:000001">
    <property type="entry name" value="Ryanodine receptor 2 (Cardiac)"/>
    <property type="match status" value="1"/>
</dbReference>
<dbReference type="GO" id="GO:0005219">
    <property type="term" value="F:ryanodine-sensitive calcium-release channel activity"/>
    <property type="evidence" value="ECO:0007669"/>
    <property type="project" value="InterPro"/>
</dbReference>
<evidence type="ECO:0000256" key="25">
    <source>
        <dbReference type="ARBA" id="ARBA00032969"/>
    </source>
</evidence>
<feature type="compositionally biased region" description="Acidic residues" evidence="29">
    <location>
        <begin position="3853"/>
        <end position="3865"/>
    </location>
</feature>
<dbReference type="InterPro" id="IPR011992">
    <property type="entry name" value="EF-hand-dom_pair"/>
</dbReference>
<keyword evidence="12" id="KW-0702">S-nitrosylation</keyword>
<dbReference type="Proteomes" id="UP000694851">
    <property type="component" value="Unplaced"/>
</dbReference>
<keyword evidence="3" id="KW-0813">Transport</keyword>
<evidence type="ECO:0000256" key="2">
    <source>
        <dbReference type="ARBA" id="ARBA00014291"/>
    </source>
</evidence>
<evidence type="ECO:0000256" key="21">
    <source>
        <dbReference type="ARBA" id="ARBA00023286"/>
    </source>
</evidence>
<dbReference type="Pfam" id="PF08709">
    <property type="entry name" value="Ins145_P3_rec"/>
    <property type="match status" value="1"/>
</dbReference>
<keyword evidence="5" id="KW-0597">Phosphoprotein</keyword>
<dbReference type="InterPro" id="IPR035761">
    <property type="entry name" value="SPRY1_RyR"/>
</dbReference>
<evidence type="ECO:0000256" key="9">
    <source>
        <dbReference type="ARBA" id="ARBA00022723"/>
    </source>
</evidence>
<keyword evidence="22" id="KW-0407">Ion channel</keyword>
<evidence type="ECO:0000256" key="14">
    <source>
        <dbReference type="ARBA" id="ARBA00022840"/>
    </source>
</evidence>
<dbReference type="Pfam" id="PF06459">
    <property type="entry name" value="RR_TM4-6"/>
    <property type="match status" value="1"/>
</dbReference>